<dbReference type="OrthoDB" id="10032875at2759"/>
<reference evidence="8" key="1">
    <citation type="submission" date="2021-02" db="EMBL/GenBank/DDBJ databases">
        <authorList>
            <person name="Nowell W R."/>
        </authorList>
    </citation>
    <scope>NUCLEOTIDE SEQUENCE</scope>
</reference>
<feature type="transmembrane region" description="Helical" evidence="5">
    <location>
        <begin position="146"/>
        <end position="168"/>
    </location>
</feature>
<gene>
    <name evidence="7" type="ORF">EDS130_LOCUS15448</name>
    <name evidence="8" type="ORF">XAT740_LOCUS22117</name>
</gene>
<dbReference type="Gene3D" id="1.20.1070.10">
    <property type="entry name" value="Rhodopsin 7-helix transmembrane proteins"/>
    <property type="match status" value="1"/>
</dbReference>
<accession>A0A814UB93</accession>
<proteinExistence type="predicted"/>
<feature type="transmembrane region" description="Helical" evidence="5">
    <location>
        <begin position="240"/>
        <end position="265"/>
    </location>
</feature>
<dbReference type="Proteomes" id="UP000663852">
    <property type="component" value="Unassembled WGS sequence"/>
</dbReference>
<protein>
    <recommendedName>
        <fullName evidence="6">G-protein coupled receptors family 1 profile domain-containing protein</fullName>
    </recommendedName>
</protein>
<dbReference type="EMBL" id="CAJNOR010001614">
    <property type="protein sequence ID" value="CAF1172569.1"/>
    <property type="molecule type" value="Genomic_DNA"/>
</dbReference>
<dbReference type="GO" id="GO:0016020">
    <property type="term" value="C:membrane"/>
    <property type="evidence" value="ECO:0007669"/>
    <property type="project" value="UniProtKB-SubCell"/>
</dbReference>
<sequence>MSNFTLFSEINGTNETCLTDLHWTQEMIDSQRPIFYICIVATITHSIFWFQFMLYPSVRQKSMQWLYAYLGTDILLLIRFFVGFIVHTISTDCIPTKLWSLFVCYFEAIVDNYLNMLEVYILLALNICRYVQIVHNRNVYISHVKLLVCSHLIIYIFPLVVFIIQLLINWAQLRQYIGASCDIEFTNIYVQIINVIIGFLLPILLNLIIVYLNMRHIHFTSRLGSAQHHVTAREKYNRSLVIQFLVFYTIWLMFWSPNIIVYQFTSGKSSITVIASLLNYIEIALDPVIIGALDVRFQHIWRNSRMRILNALCPEGINARRIAPATTDLFRSSACDRSAASIQAKQARILTTHNNLLSASIT</sequence>
<dbReference type="AlphaFoldDB" id="A0A814UB93"/>
<feature type="transmembrane region" description="Helical" evidence="5">
    <location>
        <begin position="34"/>
        <end position="54"/>
    </location>
</feature>
<evidence type="ECO:0000256" key="2">
    <source>
        <dbReference type="ARBA" id="ARBA00022692"/>
    </source>
</evidence>
<feature type="transmembrane region" description="Helical" evidence="5">
    <location>
        <begin position="188"/>
        <end position="212"/>
    </location>
</feature>
<keyword evidence="9" id="KW-1185">Reference proteome</keyword>
<evidence type="ECO:0000259" key="6">
    <source>
        <dbReference type="PROSITE" id="PS50262"/>
    </source>
</evidence>
<feature type="transmembrane region" description="Helical" evidence="5">
    <location>
        <begin position="277"/>
        <end position="297"/>
    </location>
</feature>
<feature type="domain" description="G-protein coupled receptors family 1 profile" evidence="6">
    <location>
        <begin position="44"/>
        <end position="290"/>
    </location>
</feature>
<comment type="caution">
    <text evidence="8">The sequence shown here is derived from an EMBL/GenBank/DDBJ whole genome shotgun (WGS) entry which is preliminary data.</text>
</comment>
<keyword evidence="4 5" id="KW-0472">Membrane</keyword>
<dbReference type="PROSITE" id="PS50262">
    <property type="entry name" value="G_PROTEIN_RECEP_F1_2"/>
    <property type="match status" value="1"/>
</dbReference>
<organism evidence="8 9">
    <name type="scientific">Adineta ricciae</name>
    <name type="common">Rotifer</name>
    <dbReference type="NCBI Taxonomy" id="249248"/>
    <lineage>
        <taxon>Eukaryota</taxon>
        <taxon>Metazoa</taxon>
        <taxon>Spiralia</taxon>
        <taxon>Gnathifera</taxon>
        <taxon>Rotifera</taxon>
        <taxon>Eurotatoria</taxon>
        <taxon>Bdelloidea</taxon>
        <taxon>Adinetida</taxon>
        <taxon>Adinetidae</taxon>
        <taxon>Adineta</taxon>
    </lineage>
</organism>
<dbReference type="SUPFAM" id="SSF81321">
    <property type="entry name" value="Family A G protein-coupled receptor-like"/>
    <property type="match status" value="1"/>
</dbReference>
<keyword evidence="3 5" id="KW-1133">Transmembrane helix</keyword>
<evidence type="ECO:0000256" key="1">
    <source>
        <dbReference type="ARBA" id="ARBA00004370"/>
    </source>
</evidence>
<dbReference type="InterPro" id="IPR017452">
    <property type="entry name" value="GPCR_Rhodpsn_7TM"/>
</dbReference>
<dbReference type="Proteomes" id="UP000663828">
    <property type="component" value="Unassembled WGS sequence"/>
</dbReference>
<evidence type="ECO:0000313" key="7">
    <source>
        <dbReference type="EMBL" id="CAF1012165.1"/>
    </source>
</evidence>
<feature type="transmembrane region" description="Helical" evidence="5">
    <location>
        <begin position="66"/>
        <end position="86"/>
    </location>
</feature>
<evidence type="ECO:0000256" key="5">
    <source>
        <dbReference type="SAM" id="Phobius"/>
    </source>
</evidence>
<name>A0A814UB93_ADIRI</name>
<evidence type="ECO:0000313" key="8">
    <source>
        <dbReference type="EMBL" id="CAF1172569.1"/>
    </source>
</evidence>
<comment type="subcellular location">
    <subcellularLocation>
        <location evidence="1">Membrane</location>
    </subcellularLocation>
</comment>
<evidence type="ECO:0000256" key="4">
    <source>
        <dbReference type="ARBA" id="ARBA00023136"/>
    </source>
</evidence>
<dbReference type="EMBL" id="CAJNOJ010000065">
    <property type="protein sequence ID" value="CAF1012165.1"/>
    <property type="molecule type" value="Genomic_DNA"/>
</dbReference>
<evidence type="ECO:0000256" key="3">
    <source>
        <dbReference type="ARBA" id="ARBA00022989"/>
    </source>
</evidence>
<keyword evidence="2 5" id="KW-0812">Transmembrane</keyword>
<evidence type="ECO:0000313" key="9">
    <source>
        <dbReference type="Proteomes" id="UP000663828"/>
    </source>
</evidence>